<dbReference type="Pfam" id="PF00196">
    <property type="entry name" value="GerE"/>
    <property type="match status" value="1"/>
</dbReference>
<protein>
    <submittedName>
        <fullName evidence="5">DNA-binding response regulator, NarL/FixJ family, contains REC and HTH domains</fullName>
    </submittedName>
</protein>
<dbReference type="InterPro" id="IPR001789">
    <property type="entry name" value="Sig_transdc_resp-reg_receiver"/>
</dbReference>
<dbReference type="SMART" id="SM00448">
    <property type="entry name" value="REC"/>
    <property type="match status" value="1"/>
</dbReference>
<dbReference type="CDD" id="cd06170">
    <property type="entry name" value="LuxR_C_like"/>
    <property type="match status" value="1"/>
</dbReference>
<dbReference type="Gene3D" id="3.40.50.2300">
    <property type="match status" value="1"/>
</dbReference>
<evidence type="ECO:0000259" key="3">
    <source>
        <dbReference type="PROSITE" id="PS50043"/>
    </source>
</evidence>
<feature type="domain" description="Response regulatory" evidence="4">
    <location>
        <begin position="1"/>
        <end position="102"/>
    </location>
</feature>
<evidence type="ECO:0000256" key="1">
    <source>
        <dbReference type="ARBA" id="ARBA00023125"/>
    </source>
</evidence>
<evidence type="ECO:0000259" key="4">
    <source>
        <dbReference type="PROSITE" id="PS50110"/>
    </source>
</evidence>
<dbReference type="GO" id="GO:0006355">
    <property type="term" value="P:regulation of DNA-templated transcription"/>
    <property type="evidence" value="ECO:0007669"/>
    <property type="project" value="InterPro"/>
</dbReference>
<gene>
    <name evidence="5" type="ORF">SAMN05192549_108195</name>
</gene>
<feature type="modified residue" description="4-aspartylphosphate" evidence="2">
    <location>
        <position position="37"/>
    </location>
</feature>
<dbReference type="EMBL" id="FRCX01000008">
    <property type="protein sequence ID" value="SHN36572.1"/>
    <property type="molecule type" value="Genomic_DNA"/>
</dbReference>
<name>A0A1M7QXE4_9BURK</name>
<organism evidence="5 6">
    <name type="scientific">Duganella sacchari</name>
    <dbReference type="NCBI Taxonomy" id="551987"/>
    <lineage>
        <taxon>Bacteria</taxon>
        <taxon>Pseudomonadati</taxon>
        <taxon>Pseudomonadota</taxon>
        <taxon>Betaproteobacteria</taxon>
        <taxon>Burkholderiales</taxon>
        <taxon>Oxalobacteraceae</taxon>
        <taxon>Telluria group</taxon>
        <taxon>Duganella</taxon>
    </lineage>
</organism>
<dbReference type="InterPro" id="IPR000792">
    <property type="entry name" value="Tscrpt_reg_LuxR_C"/>
</dbReference>
<keyword evidence="2" id="KW-0597">Phosphoprotein</keyword>
<dbReference type="SUPFAM" id="SSF52172">
    <property type="entry name" value="CheY-like"/>
    <property type="match status" value="1"/>
</dbReference>
<proteinExistence type="predicted"/>
<dbReference type="AlphaFoldDB" id="A0A1M7QXE4"/>
<dbReference type="PANTHER" id="PTHR43214">
    <property type="entry name" value="TWO-COMPONENT RESPONSE REGULATOR"/>
    <property type="match status" value="1"/>
</dbReference>
<dbReference type="InterPro" id="IPR011006">
    <property type="entry name" value="CheY-like_superfamily"/>
</dbReference>
<dbReference type="SMART" id="SM00421">
    <property type="entry name" value="HTH_LUXR"/>
    <property type="match status" value="1"/>
</dbReference>
<accession>A0A1M7QXE4</accession>
<evidence type="ECO:0000256" key="2">
    <source>
        <dbReference type="PROSITE-ProRule" id="PRU00169"/>
    </source>
</evidence>
<evidence type="ECO:0000313" key="6">
    <source>
        <dbReference type="Proteomes" id="UP000184339"/>
    </source>
</evidence>
<sequence>MMLTSAISEIQLREVASLAEAMQGARHAMPPQLILLDVQLPGINGLDGMTLLQRQWPTCPVVVLSADASTDTQRMALQRGAVQVLSKAAPAGAILEAILSVLRAPAVMATPARVNGDHAPRLTARQCEVLDLVCQGLSNKLIGRQLHLSENTVRGHVQALLATLQVSSRAEAAFVARSRGLVG</sequence>
<dbReference type="PROSITE" id="PS50110">
    <property type="entry name" value="RESPONSE_REGULATORY"/>
    <property type="match status" value="1"/>
</dbReference>
<dbReference type="SUPFAM" id="SSF46894">
    <property type="entry name" value="C-terminal effector domain of the bipartite response regulators"/>
    <property type="match status" value="1"/>
</dbReference>
<reference evidence="6" key="1">
    <citation type="submission" date="2016-11" db="EMBL/GenBank/DDBJ databases">
        <authorList>
            <person name="Varghese N."/>
            <person name="Submissions S."/>
        </authorList>
    </citation>
    <scope>NUCLEOTIDE SEQUENCE [LARGE SCALE GENOMIC DNA]</scope>
    <source>
        <strain evidence="6">Sac-22</strain>
    </source>
</reference>
<dbReference type="STRING" id="551987.SAMN05192549_108195"/>
<dbReference type="GO" id="GO:0000160">
    <property type="term" value="P:phosphorelay signal transduction system"/>
    <property type="evidence" value="ECO:0007669"/>
    <property type="project" value="InterPro"/>
</dbReference>
<dbReference type="PROSITE" id="PS50043">
    <property type="entry name" value="HTH_LUXR_2"/>
    <property type="match status" value="1"/>
</dbReference>
<dbReference type="Gene3D" id="1.10.10.10">
    <property type="entry name" value="Winged helix-like DNA-binding domain superfamily/Winged helix DNA-binding domain"/>
    <property type="match status" value="1"/>
</dbReference>
<dbReference type="Pfam" id="PF00072">
    <property type="entry name" value="Response_reg"/>
    <property type="match status" value="1"/>
</dbReference>
<dbReference type="Proteomes" id="UP000184339">
    <property type="component" value="Unassembled WGS sequence"/>
</dbReference>
<dbReference type="InterPro" id="IPR039420">
    <property type="entry name" value="WalR-like"/>
</dbReference>
<dbReference type="InterPro" id="IPR016032">
    <property type="entry name" value="Sig_transdc_resp-reg_C-effctor"/>
</dbReference>
<dbReference type="GO" id="GO:0003677">
    <property type="term" value="F:DNA binding"/>
    <property type="evidence" value="ECO:0007669"/>
    <property type="project" value="UniProtKB-KW"/>
</dbReference>
<keyword evidence="1 5" id="KW-0238">DNA-binding</keyword>
<dbReference type="InterPro" id="IPR036388">
    <property type="entry name" value="WH-like_DNA-bd_sf"/>
</dbReference>
<dbReference type="PRINTS" id="PR00038">
    <property type="entry name" value="HTHLUXR"/>
</dbReference>
<evidence type="ECO:0000313" key="5">
    <source>
        <dbReference type="EMBL" id="SHN36572.1"/>
    </source>
</evidence>
<dbReference type="PANTHER" id="PTHR43214:SF38">
    <property type="entry name" value="NITRATE_NITRITE RESPONSE REGULATOR PROTEIN NARL"/>
    <property type="match status" value="1"/>
</dbReference>
<feature type="domain" description="HTH luxR-type" evidence="3">
    <location>
        <begin position="115"/>
        <end position="180"/>
    </location>
</feature>
<keyword evidence="6" id="KW-1185">Reference proteome</keyword>